<reference evidence="3 5" key="2">
    <citation type="submission" date="2016-08" db="EMBL/GenBank/DDBJ databases">
        <authorList>
            <person name="Varghese N."/>
            <person name="Submissions Spin"/>
        </authorList>
    </citation>
    <scope>NUCLEOTIDE SEQUENCE [LARGE SCALE GENOMIC DNA]</scope>
    <source>
        <strain evidence="3 5">HL-109</strain>
    </source>
</reference>
<sequence length="277" mass="28569">MPGLDDPFWLQLLLKMLASALLVVTASFVVERSGPLAGAMIATLPLSAGPNFVYLAMDHGPGFLAEVARIGMQVNVGNAFFVLAYATVAPGRRLAPALLAGFAGWGGAVFVMRSIDPGLPATLAISAFVFTAAFLAIRRKLGNERPPPAPRTPFDLPLRAITVMLLVAAVVTSGRLAGPSVAGVLAILPLVLSSLVIILHPRIGGAATGQVMLNGFPGLMGFGIAVGSVSVAAIPFGSAFALTGGLVVAVIWNCAVMLIARRRQAQIRITARSGRPS</sequence>
<dbReference type="AlphaFoldDB" id="A0A0P7X8B2"/>
<feature type="transmembrane region" description="Helical" evidence="1">
    <location>
        <begin position="94"/>
        <end position="112"/>
    </location>
</feature>
<feature type="transmembrane region" description="Helical" evidence="1">
    <location>
        <begin position="211"/>
        <end position="234"/>
    </location>
</feature>
<feature type="transmembrane region" description="Helical" evidence="1">
    <location>
        <begin position="240"/>
        <end position="260"/>
    </location>
</feature>
<gene>
    <name evidence="3" type="ORF">GA0071312_3369</name>
    <name evidence="2" type="ORF">HLUCCO17_06080</name>
</gene>
<feature type="transmembrane region" description="Helical" evidence="1">
    <location>
        <begin position="12"/>
        <end position="30"/>
    </location>
</feature>
<keyword evidence="1" id="KW-0812">Transmembrane</keyword>
<organism evidence="2 4">
    <name type="scientific">Saliniramus fredricksonii</name>
    <dbReference type="NCBI Taxonomy" id="1653334"/>
    <lineage>
        <taxon>Bacteria</taxon>
        <taxon>Pseudomonadati</taxon>
        <taxon>Pseudomonadota</taxon>
        <taxon>Alphaproteobacteria</taxon>
        <taxon>Hyphomicrobiales</taxon>
        <taxon>Salinarimonadaceae</taxon>
        <taxon>Saliniramus</taxon>
    </lineage>
</organism>
<dbReference type="EMBL" id="FMBM01000002">
    <property type="protein sequence ID" value="SCC82378.1"/>
    <property type="molecule type" value="Genomic_DNA"/>
</dbReference>
<dbReference type="Proteomes" id="UP000182800">
    <property type="component" value="Unassembled WGS sequence"/>
</dbReference>
<evidence type="ECO:0000313" key="5">
    <source>
        <dbReference type="Proteomes" id="UP000182800"/>
    </source>
</evidence>
<feature type="transmembrane region" description="Helical" evidence="1">
    <location>
        <begin position="118"/>
        <end position="137"/>
    </location>
</feature>
<evidence type="ECO:0000256" key="1">
    <source>
        <dbReference type="SAM" id="Phobius"/>
    </source>
</evidence>
<feature type="transmembrane region" description="Helical" evidence="1">
    <location>
        <begin position="63"/>
        <end position="87"/>
    </location>
</feature>
<evidence type="ECO:0000313" key="4">
    <source>
        <dbReference type="Proteomes" id="UP000050497"/>
    </source>
</evidence>
<dbReference type="EMBL" id="LJSX01000007">
    <property type="protein sequence ID" value="KPQ11471.1"/>
    <property type="molecule type" value="Genomic_DNA"/>
</dbReference>
<dbReference type="OrthoDB" id="7275411at2"/>
<dbReference type="Proteomes" id="UP000050497">
    <property type="component" value="Unassembled WGS sequence"/>
</dbReference>
<protein>
    <submittedName>
        <fullName evidence="2">Uncharacterized protein</fullName>
    </submittedName>
</protein>
<dbReference type="RefSeq" id="WP_074445881.1">
    <property type="nucleotide sequence ID" value="NZ_FMBM01000002.1"/>
</dbReference>
<dbReference type="STRING" id="1653334.GA0071312_3369"/>
<keyword evidence="1" id="KW-1133">Transmembrane helix</keyword>
<reference evidence="2 4" key="1">
    <citation type="submission" date="2015-09" db="EMBL/GenBank/DDBJ databases">
        <title>Identification and resolution of microdiversity through metagenomic sequencing of parallel consortia.</title>
        <authorList>
            <person name="Nelson W.C."/>
            <person name="Romine M.F."/>
            <person name="Lindemann S.R."/>
        </authorList>
    </citation>
    <scope>NUCLEOTIDE SEQUENCE [LARGE SCALE GENOMIC DNA]</scope>
    <source>
        <strain evidence="2">HL-109</strain>
    </source>
</reference>
<feature type="transmembrane region" description="Helical" evidence="1">
    <location>
        <begin position="182"/>
        <end position="199"/>
    </location>
</feature>
<keyword evidence="5" id="KW-1185">Reference proteome</keyword>
<proteinExistence type="predicted"/>
<keyword evidence="1" id="KW-0472">Membrane</keyword>
<evidence type="ECO:0000313" key="3">
    <source>
        <dbReference type="EMBL" id="SCC82378.1"/>
    </source>
</evidence>
<comment type="caution">
    <text evidence="2">The sequence shown here is derived from an EMBL/GenBank/DDBJ whole genome shotgun (WGS) entry which is preliminary data.</text>
</comment>
<name>A0A0P7X8B2_9HYPH</name>
<accession>A0A0P7X8B2</accession>
<feature type="transmembrane region" description="Helical" evidence="1">
    <location>
        <begin position="158"/>
        <end position="176"/>
    </location>
</feature>
<feature type="transmembrane region" description="Helical" evidence="1">
    <location>
        <begin position="37"/>
        <end position="57"/>
    </location>
</feature>
<evidence type="ECO:0000313" key="2">
    <source>
        <dbReference type="EMBL" id="KPQ11471.1"/>
    </source>
</evidence>